<protein>
    <submittedName>
        <fullName evidence="2">Nitroreductase family protein</fullName>
    </submittedName>
</protein>
<name>A0A086ZHH2_9BIFI</name>
<dbReference type="AlphaFoldDB" id="A0A086ZHH2"/>
<dbReference type="InterPro" id="IPR000415">
    <property type="entry name" value="Nitroreductase-like"/>
</dbReference>
<comment type="caution">
    <text evidence="2">The sequence shown here is derived from an EMBL/GenBank/DDBJ whole genome shotgun (WGS) entry which is preliminary data.</text>
</comment>
<reference evidence="2 3" key="1">
    <citation type="submission" date="2014-03" db="EMBL/GenBank/DDBJ databases">
        <title>Genomics of Bifidobacteria.</title>
        <authorList>
            <person name="Ventura M."/>
            <person name="Milani C."/>
            <person name="Lugli G.A."/>
        </authorList>
    </citation>
    <scope>NUCLEOTIDE SEQUENCE [LARGE SCALE GENOMIC DNA]</scope>
    <source>
        <strain evidence="2 3">DSM 22767</strain>
    </source>
</reference>
<dbReference type="RefSeq" id="WP_033522124.1">
    <property type="nucleotide sequence ID" value="NZ_JDUS01000018.1"/>
</dbReference>
<sequence length="279" mass="29783">MDLHEAMLQRHSVRMYTDEAVKADALQAIETQITSCNAASGLHIQMASGLDDAFCGYKTHYGRFAGVHNAIALIADIPLPYDLQPGKTGNGAADHIPRQEASIEEAVGWYGERLALTLTQLGLACSWAVLDDATNGWWDLDGTERVMWVIAFGHAARPGARHHSKPLESLCSLTASLGANATLADAPEWFRRGVEAASLAPTSLGQQPFIFELASRSSTEPASASVADQEPYGAGSRSKSATAEVIARATPGLFAHVGLGCAKCHFEIGAGAEHFVWKR</sequence>
<accession>A0A086ZHH2</accession>
<dbReference type="Proteomes" id="UP000029096">
    <property type="component" value="Unassembled WGS sequence"/>
</dbReference>
<evidence type="ECO:0000313" key="3">
    <source>
        <dbReference type="Proteomes" id="UP000029096"/>
    </source>
</evidence>
<dbReference type="InterPro" id="IPR029478">
    <property type="entry name" value="TM1586_NiRdase"/>
</dbReference>
<gene>
    <name evidence="2" type="ORF">BBOH_0779</name>
</gene>
<dbReference type="GO" id="GO:0016491">
    <property type="term" value="F:oxidoreductase activity"/>
    <property type="evidence" value="ECO:0007669"/>
    <property type="project" value="InterPro"/>
</dbReference>
<keyword evidence="3" id="KW-1185">Reference proteome</keyword>
<dbReference type="STRING" id="1437606.BBOH_0779"/>
<evidence type="ECO:0000259" key="1">
    <source>
        <dbReference type="Pfam" id="PF14512"/>
    </source>
</evidence>
<dbReference type="SUPFAM" id="SSF55469">
    <property type="entry name" value="FMN-dependent nitroreductase-like"/>
    <property type="match status" value="1"/>
</dbReference>
<dbReference type="Pfam" id="PF14512">
    <property type="entry name" value="TM1586_NiRdase"/>
    <property type="match status" value="2"/>
</dbReference>
<dbReference type="eggNOG" id="COG0778">
    <property type="taxonomic scope" value="Bacteria"/>
</dbReference>
<dbReference type="OrthoDB" id="9814075at2"/>
<proteinExistence type="predicted"/>
<feature type="domain" description="Putative nitroreductase TM1586" evidence="1">
    <location>
        <begin position="101"/>
        <end position="270"/>
    </location>
</feature>
<dbReference type="Gene3D" id="3.40.109.10">
    <property type="entry name" value="NADH Oxidase"/>
    <property type="match status" value="1"/>
</dbReference>
<dbReference type="EMBL" id="JGYP01000002">
    <property type="protein sequence ID" value="KFI45972.1"/>
    <property type="molecule type" value="Genomic_DNA"/>
</dbReference>
<feature type="domain" description="Putative nitroreductase TM1586" evidence="1">
    <location>
        <begin position="3"/>
        <end position="76"/>
    </location>
</feature>
<evidence type="ECO:0000313" key="2">
    <source>
        <dbReference type="EMBL" id="KFI45972.1"/>
    </source>
</evidence>
<organism evidence="2 3">
    <name type="scientific">Bifidobacterium bohemicum DSM 22767</name>
    <dbReference type="NCBI Taxonomy" id="1437606"/>
    <lineage>
        <taxon>Bacteria</taxon>
        <taxon>Bacillati</taxon>
        <taxon>Actinomycetota</taxon>
        <taxon>Actinomycetes</taxon>
        <taxon>Bifidobacteriales</taxon>
        <taxon>Bifidobacteriaceae</taxon>
        <taxon>Bifidobacterium</taxon>
    </lineage>
</organism>